<dbReference type="Gene3D" id="3.30.470.10">
    <property type="match status" value="1"/>
</dbReference>
<keyword evidence="2" id="KW-0456">Lyase</keyword>
<dbReference type="InterPro" id="IPR001544">
    <property type="entry name" value="Aminotrans_IV"/>
</dbReference>
<keyword evidence="3" id="KW-1185">Reference proteome</keyword>
<dbReference type="Proteomes" id="UP000182932">
    <property type="component" value="Unassembled WGS sequence"/>
</dbReference>
<dbReference type="EMBL" id="FNYY01000003">
    <property type="protein sequence ID" value="SEJ06299.1"/>
    <property type="molecule type" value="Genomic_DNA"/>
</dbReference>
<evidence type="ECO:0000313" key="3">
    <source>
        <dbReference type="Proteomes" id="UP000182932"/>
    </source>
</evidence>
<dbReference type="InterPro" id="IPR043131">
    <property type="entry name" value="BCAT-like_N"/>
</dbReference>
<dbReference type="AlphaFoldDB" id="A0A975W8A3"/>
<dbReference type="Pfam" id="PF01063">
    <property type="entry name" value="Aminotran_4"/>
    <property type="match status" value="1"/>
</dbReference>
<dbReference type="InterPro" id="IPR036038">
    <property type="entry name" value="Aminotransferase-like"/>
</dbReference>
<evidence type="ECO:0000256" key="1">
    <source>
        <dbReference type="ARBA" id="ARBA00014472"/>
    </source>
</evidence>
<gene>
    <name evidence="2" type="ORF">SAMN04487940_103106</name>
</gene>
<dbReference type="SUPFAM" id="SSF56752">
    <property type="entry name" value="D-aminoacid aminotransferase-like PLP-dependent enzymes"/>
    <property type="match status" value="1"/>
</dbReference>
<dbReference type="InterPro" id="IPR043132">
    <property type="entry name" value="BCAT-like_C"/>
</dbReference>
<sequence length="217" mass="23230">MEKPFRDAPAGTRLIETMLWQPGQGVVLAKRHRDRMCLAAKALGYPFDPKAFDAALDAIPEAAPMRLRLTLDASGRLETSLAPAPAPAAGWRIAIAPDQLDSADPWRAVKSSNRALYDRTRALLPQHLDEAIFLNQGGRVCEGTITNLMIDAGQGVWITPPLSDGVLPGVMRAELLAGGGLRVAGITEADLRAAPRIRLCNALRGVIEVSALTAWPG</sequence>
<comment type="caution">
    <text evidence="2">The sequence shown here is derived from an EMBL/GenBank/DDBJ whole genome shotgun (WGS) entry which is preliminary data.</text>
</comment>
<proteinExistence type="predicted"/>
<evidence type="ECO:0000313" key="2">
    <source>
        <dbReference type="EMBL" id="SEJ06299.1"/>
    </source>
</evidence>
<accession>A0A975W8A3</accession>
<organism evidence="2 3">
    <name type="scientific">Marinovum algicola</name>
    <dbReference type="NCBI Taxonomy" id="42444"/>
    <lineage>
        <taxon>Bacteria</taxon>
        <taxon>Pseudomonadati</taxon>
        <taxon>Pseudomonadota</taxon>
        <taxon>Alphaproteobacteria</taxon>
        <taxon>Rhodobacterales</taxon>
        <taxon>Roseobacteraceae</taxon>
        <taxon>Marinovum</taxon>
    </lineage>
</organism>
<dbReference type="GO" id="GO:0016829">
    <property type="term" value="F:lyase activity"/>
    <property type="evidence" value="ECO:0007669"/>
    <property type="project" value="UniProtKB-KW"/>
</dbReference>
<protein>
    <recommendedName>
        <fullName evidence="1">Probable branched-chain-amino-acid aminotransferase</fullName>
    </recommendedName>
</protein>
<reference evidence="2 3" key="1">
    <citation type="submission" date="2016-10" db="EMBL/GenBank/DDBJ databases">
        <authorList>
            <person name="Varghese N."/>
            <person name="Submissions S."/>
        </authorList>
    </citation>
    <scope>NUCLEOTIDE SEQUENCE [LARGE SCALE GENOMIC DNA]</scope>
    <source>
        <strain evidence="2 3">FF3</strain>
    </source>
</reference>
<name>A0A975W8A3_9RHOB</name>
<dbReference type="NCBIfam" id="NF005729">
    <property type="entry name" value="PRK07546.1-3"/>
    <property type="match status" value="1"/>
</dbReference>
<dbReference type="RefSeq" id="WP_074835568.1">
    <property type="nucleotide sequence ID" value="NZ_CATMKJ010000020.1"/>
</dbReference>
<dbReference type="GeneID" id="80817466"/>
<dbReference type="Gene3D" id="3.20.10.10">
    <property type="entry name" value="D-amino Acid Aminotransferase, subunit A, domain 2"/>
    <property type="match status" value="1"/>
</dbReference>